<proteinExistence type="predicted"/>
<reference evidence="3" key="1">
    <citation type="journal article" date="2019" name="Int. J. Syst. Evol. Microbiol.">
        <title>The Global Catalogue of Microorganisms (GCM) 10K type strain sequencing project: providing services to taxonomists for standard genome sequencing and annotation.</title>
        <authorList>
            <consortium name="The Broad Institute Genomics Platform"/>
            <consortium name="The Broad Institute Genome Sequencing Center for Infectious Disease"/>
            <person name="Wu L."/>
            <person name="Ma J."/>
        </authorList>
    </citation>
    <scope>NUCLEOTIDE SEQUENCE [LARGE SCALE GENOMIC DNA]</scope>
    <source>
        <strain evidence="3">CCUG 54822</strain>
    </source>
</reference>
<dbReference type="RefSeq" id="WP_382397736.1">
    <property type="nucleotide sequence ID" value="NZ_JBHTNH010000003.1"/>
</dbReference>
<dbReference type="Proteomes" id="UP001597178">
    <property type="component" value="Unassembled WGS sequence"/>
</dbReference>
<feature type="signal peptide" evidence="1">
    <location>
        <begin position="1"/>
        <end position="21"/>
    </location>
</feature>
<protein>
    <submittedName>
        <fullName evidence="2">Uncharacterized protein</fullName>
    </submittedName>
</protein>
<keyword evidence="1" id="KW-0732">Signal</keyword>
<gene>
    <name evidence="2" type="ORF">ACFQ4A_03790</name>
</gene>
<sequence length="46" mass="4968">MKKLVVTVAFGALLVVGFSALQDKPADSAMEWEPTIFSVGQDVSHF</sequence>
<evidence type="ECO:0000313" key="2">
    <source>
        <dbReference type="EMBL" id="MFD1360801.1"/>
    </source>
</evidence>
<evidence type="ECO:0000256" key="1">
    <source>
        <dbReference type="SAM" id="SignalP"/>
    </source>
</evidence>
<evidence type="ECO:0000313" key="3">
    <source>
        <dbReference type="Proteomes" id="UP001597178"/>
    </source>
</evidence>
<organism evidence="2 3">
    <name type="scientific">Lentibacillus salinarum</name>
    <dbReference type="NCBI Taxonomy" id="446820"/>
    <lineage>
        <taxon>Bacteria</taxon>
        <taxon>Bacillati</taxon>
        <taxon>Bacillota</taxon>
        <taxon>Bacilli</taxon>
        <taxon>Bacillales</taxon>
        <taxon>Bacillaceae</taxon>
        <taxon>Lentibacillus</taxon>
    </lineage>
</organism>
<comment type="caution">
    <text evidence="2">The sequence shown here is derived from an EMBL/GenBank/DDBJ whole genome shotgun (WGS) entry which is preliminary data.</text>
</comment>
<name>A0ABW3ZQZ5_9BACI</name>
<keyword evidence="3" id="KW-1185">Reference proteome</keyword>
<dbReference type="EMBL" id="JBHTNH010000003">
    <property type="protein sequence ID" value="MFD1360801.1"/>
    <property type="molecule type" value="Genomic_DNA"/>
</dbReference>
<accession>A0ABW3ZQZ5</accession>
<feature type="chain" id="PRO_5046440287" evidence="1">
    <location>
        <begin position="22"/>
        <end position="46"/>
    </location>
</feature>